<keyword evidence="3" id="KW-1185">Reference proteome</keyword>
<evidence type="ECO:0000259" key="1">
    <source>
        <dbReference type="Pfam" id="PF07993"/>
    </source>
</evidence>
<dbReference type="Gene3D" id="3.40.50.720">
    <property type="entry name" value="NAD(P)-binding Rossmann-like Domain"/>
    <property type="match status" value="1"/>
</dbReference>
<sequence>MLTDNVDRIVAAGSHGHCLHNYASLRRTNVESTKTLALWAYRRRIPVHFVSSNRVTLLAQEAGTMLSPSSVQQYMPKDDGSEGLTASKWAGEVFLERFADQAAGRNSSIPITIHRPCSLIGDEAPLDDALNSILRFSILMDAVPRIASLPVAGYFDFAPVEAVAEAIAEAATDTAQPFQIRFHHRSGGVKVTPAELRGHLETLFNKHFEELELEEWTEKALKLGVEPMIAIHLRAVFSSGQQLVISVHASARLTCRGSEMSLAWVNIVRVNLLQNVPRYSWYATPCHGKGISCCVSQKAYLSPELCTVIGFEAKLDHNHGSIGQIGNYRWRSRTRCVYTQDKINKLGIPGECLLVIRD</sequence>
<dbReference type="EMBL" id="CP099427">
    <property type="protein sequence ID" value="USW57545.1"/>
    <property type="molecule type" value="Genomic_DNA"/>
</dbReference>
<dbReference type="InterPro" id="IPR036291">
    <property type="entry name" value="NAD(P)-bd_dom_sf"/>
</dbReference>
<evidence type="ECO:0000313" key="3">
    <source>
        <dbReference type="Proteomes" id="UP001056384"/>
    </source>
</evidence>
<feature type="domain" description="Thioester reductase (TE)" evidence="1">
    <location>
        <begin position="2"/>
        <end position="167"/>
    </location>
</feature>
<accession>A0A9Q9AYN7</accession>
<proteinExistence type="predicted"/>
<dbReference type="InterPro" id="IPR013120">
    <property type="entry name" value="FAR_NAD-bd"/>
</dbReference>
<organism evidence="2 3">
    <name type="scientific">Septoria linicola</name>
    <dbReference type="NCBI Taxonomy" id="215465"/>
    <lineage>
        <taxon>Eukaryota</taxon>
        <taxon>Fungi</taxon>
        <taxon>Dikarya</taxon>
        <taxon>Ascomycota</taxon>
        <taxon>Pezizomycotina</taxon>
        <taxon>Dothideomycetes</taxon>
        <taxon>Dothideomycetidae</taxon>
        <taxon>Mycosphaerellales</taxon>
        <taxon>Mycosphaerellaceae</taxon>
        <taxon>Septoria</taxon>
    </lineage>
</organism>
<dbReference type="OrthoDB" id="329835at2759"/>
<evidence type="ECO:0000313" key="2">
    <source>
        <dbReference type="EMBL" id="USW57545.1"/>
    </source>
</evidence>
<dbReference type="Proteomes" id="UP001056384">
    <property type="component" value="Chromosome 10"/>
</dbReference>
<name>A0A9Q9AYN7_9PEZI</name>
<protein>
    <submittedName>
        <fullName evidence="2">Fatty acyl-coenzyme A reductase, NAD-binding domain, NAD(P)-binding domain superfamily</fullName>
    </submittedName>
</protein>
<dbReference type="SUPFAM" id="SSF51735">
    <property type="entry name" value="NAD(P)-binding Rossmann-fold domains"/>
    <property type="match status" value="1"/>
</dbReference>
<gene>
    <name evidence="2" type="ORF">Slin15195_G108640</name>
</gene>
<dbReference type="Pfam" id="PF07993">
    <property type="entry name" value="NAD_binding_4"/>
    <property type="match status" value="1"/>
</dbReference>
<reference evidence="2" key="1">
    <citation type="submission" date="2022-06" db="EMBL/GenBank/DDBJ databases">
        <title>Complete genome sequences of two strains of the flax pathogen Septoria linicola.</title>
        <authorList>
            <person name="Lapalu N."/>
            <person name="Simon A."/>
            <person name="Demenou B."/>
            <person name="Paumier D."/>
            <person name="Guillot M.-P."/>
            <person name="Gout L."/>
            <person name="Valade R."/>
        </authorList>
    </citation>
    <scope>NUCLEOTIDE SEQUENCE</scope>
    <source>
        <strain evidence="2">SE15195</strain>
    </source>
</reference>
<dbReference type="AlphaFoldDB" id="A0A9Q9AYN7"/>